<dbReference type="InterPro" id="IPR013325">
    <property type="entry name" value="RNA_pol_sigma_r2"/>
</dbReference>
<dbReference type="Proteomes" id="UP001652338">
    <property type="component" value="Unassembled WGS sequence"/>
</dbReference>
<sequence length="170" mass="20089">MEKLVNMAKRGDTEAFTQLMQSQMQNMYKTARSILSQDEDVADAISDTILACWEQLGSLKHDGYFRTWMTRILVNKCYDLIRANKTVAWEDYIPDPAYREQEYENIEWKQTLDSLSEKYRLIMMLYYVEGFKVSEISQILDLSEGTVKSRLSRGRDRLTEAFELRQRRAN</sequence>
<dbReference type="InterPro" id="IPR014284">
    <property type="entry name" value="RNA_pol_sigma-70_dom"/>
</dbReference>
<evidence type="ECO:0000259" key="5">
    <source>
        <dbReference type="Pfam" id="PF04542"/>
    </source>
</evidence>
<dbReference type="InterPro" id="IPR007627">
    <property type="entry name" value="RNA_pol_sigma70_r2"/>
</dbReference>
<comment type="caution">
    <text evidence="7">The sequence shown here is derived from an EMBL/GenBank/DDBJ whole genome shotgun (WGS) entry which is preliminary data.</text>
</comment>
<comment type="similarity">
    <text evidence="1">Belongs to the sigma-70 factor family. ECF subfamily.</text>
</comment>
<dbReference type="PANTHER" id="PTHR43133">
    <property type="entry name" value="RNA POLYMERASE ECF-TYPE SIGMA FACTO"/>
    <property type="match status" value="1"/>
</dbReference>
<protein>
    <submittedName>
        <fullName evidence="7">Sigma-70 family RNA polymerase sigma factor</fullName>
    </submittedName>
</protein>
<keyword evidence="4" id="KW-0804">Transcription</keyword>
<dbReference type="CDD" id="cd06171">
    <property type="entry name" value="Sigma70_r4"/>
    <property type="match status" value="1"/>
</dbReference>
<name>A0ABT2SHE1_9FIRM</name>
<dbReference type="EMBL" id="JAOQKE010000001">
    <property type="protein sequence ID" value="MCU6723904.1"/>
    <property type="molecule type" value="Genomic_DNA"/>
</dbReference>
<evidence type="ECO:0000256" key="4">
    <source>
        <dbReference type="ARBA" id="ARBA00023163"/>
    </source>
</evidence>
<feature type="domain" description="RNA polymerase sigma factor 70 region 4 type 2" evidence="6">
    <location>
        <begin position="110"/>
        <end position="158"/>
    </location>
</feature>
<dbReference type="Pfam" id="PF04542">
    <property type="entry name" value="Sigma70_r2"/>
    <property type="match status" value="1"/>
</dbReference>
<dbReference type="InterPro" id="IPR013249">
    <property type="entry name" value="RNA_pol_sigma70_r4_t2"/>
</dbReference>
<feature type="domain" description="RNA polymerase sigma-70 region 2" evidence="5">
    <location>
        <begin position="25"/>
        <end position="85"/>
    </location>
</feature>
<dbReference type="PANTHER" id="PTHR43133:SF51">
    <property type="entry name" value="RNA POLYMERASE SIGMA FACTOR"/>
    <property type="match status" value="1"/>
</dbReference>
<accession>A0ABT2SHE1</accession>
<keyword evidence="2" id="KW-0805">Transcription regulation</keyword>
<evidence type="ECO:0000256" key="3">
    <source>
        <dbReference type="ARBA" id="ARBA00023082"/>
    </source>
</evidence>
<proteinExistence type="inferred from homology"/>
<keyword evidence="3" id="KW-0731">Sigma factor</keyword>
<dbReference type="InterPro" id="IPR039425">
    <property type="entry name" value="RNA_pol_sigma-70-like"/>
</dbReference>
<evidence type="ECO:0000313" key="7">
    <source>
        <dbReference type="EMBL" id="MCU6723904.1"/>
    </source>
</evidence>
<dbReference type="InterPro" id="IPR013324">
    <property type="entry name" value="RNA_pol_sigma_r3/r4-like"/>
</dbReference>
<dbReference type="Gene3D" id="1.10.10.10">
    <property type="entry name" value="Winged helix-like DNA-binding domain superfamily/Winged helix DNA-binding domain"/>
    <property type="match status" value="1"/>
</dbReference>
<dbReference type="NCBIfam" id="TIGR02937">
    <property type="entry name" value="sigma70-ECF"/>
    <property type="match status" value="1"/>
</dbReference>
<evidence type="ECO:0000259" key="6">
    <source>
        <dbReference type="Pfam" id="PF08281"/>
    </source>
</evidence>
<dbReference type="Pfam" id="PF08281">
    <property type="entry name" value="Sigma70_r4_2"/>
    <property type="match status" value="1"/>
</dbReference>
<evidence type="ECO:0000256" key="1">
    <source>
        <dbReference type="ARBA" id="ARBA00010641"/>
    </source>
</evidence>
<evidence type="ECO:0000313" key="8">
    <source>
        <dbReference type="Proteomes" id="UP001652338"/>
    </source>
</evidence>
<keyword evidence="8" id="KW-1185">Reference proteome</keyword>
<evidence type="ECO:0000256" key="2">
    <source>
        <dbReference type="ARBA" id="ARBA00023015"/>
    </source>
</evidence>
<dbReference type="RefSeq" id="WP_262653084.1">
    <property type="nucleotide sequence ID" value="NZ_JAOQKE010000001.1"/>
</dbReference>
<dbReference type="InterPro" id="IPR036388">
    <property type="entry name" value="WH-like_DNA-bd_sf"/>
</dbReference>
<dbReference type="SUPFAM" id="SSF88946">
    <property type="entry name" value="Sigma2 domain of RNA polymerase sigma factors"/>
    <property type="match status" value="1"/>
</dbReference>
<dbReference type="SUPFAM" id="SSF88659">
    <property type="entry name" value="Sigma3 and sigma4 domains of RNA polymerase sigma factors"/>
    <property type="match status" value="1"/>
</dbReference>
<reference evidence="7 8" key="1">
    <citation type="journal article" date="2021" name="ISME Commun">
        <title>Automated analysis of genomic sequences facilitates high-throughput and comprehensive description of bacteria.</title>
        <authorList>
            <person name="Hitch T.C.A."/>
        </authorList>
    </citation>
    <scope>NUCLEOTIDE SEQUENCE [LARGE SCALE GENOMIC DNA]</scope>
    <source>
        <strain evidence="7 8">Sanger_29</strain>
    </source>
</reference>
<dbReference type="Gene3D" id="1.10.1740.10">
    <property type="match status" value="1"/>
</dbReference>
<organism evidence="7 8">
    <name type="scientific">Muricoprocola aceti</name>
    <dbReference type="NCBI Taxonomy" id="2981772"/>
    <lineage>
        <taxon>Bacteria</taxon>
        <taxon>Bacillati</taxon>
        <taxon>Bacillota</taxon>
        <taxon>Clostridia</taxon>
        <taxon>Lachnospirales</taxon>
        <taxon>Lachnospiraceae</taxon>
        <taxon>Muricoprocola</taxon>
    </lineage>
</organism>
<gene>
    <name evidence="7" type="ORF">OCV47_00800</name>
</gene>